<evidence type="ECO:0000256" key="11">
    <source>
        <dbReference type="SAM" id="MobiDB-lite"/>
    </source>
</evidence>
<comment type="activity regulation">
    <text evidence="10">Na(+) is not transported, but it plays an essential structural role and its presence is essential for fluoride channel function.</text>
</comment>
<protein>
    <recommendedName>
        <fullName evidence="10">Fluoride-specific ion channel FluC</fullName>
    </recommendedName>
</protein>
<dbReference type="RefSeq" id="WP_076479689.1">
    <property type="nucleotide sequence ID" value="NZ_FTNT01000006.1"/>
</dbReference>
<evidence type="ECO:0000313" key="12">
    <source>
        <dbReference type="EMBL" id="SIS04813.1"/>
    </source>
</evidence>
<sequence length="170" mass="17892">MTDDIPEPSGAINFGDSHSELPIDPDLPTDTRALHHRPTAIVAVFVGGIVGTTARYFIEALLPAGTGSWPWATFLINLGGAFVLGALLEALTRMGDDSGWRQRTRLCVGTGVCGAFTTYSTLALETSLLGRAGHYAFAIGYAAASVVTGTITAWAGITIATTIHRRWGDS</sequence>
<dbReference type="AlphaFoldDB" id="A0A1N7FWS2"/>
<dbReference type="OrthoDB" id="5148600at2"/>
<dbReference type="STRING" id="1344003.SAMN05445060_2355"/>
<keyword evidence="10" id="KW-0479">Metal-binding</keyword>
<dbReference type="EMBL" id="FTNT01000006">
    <property type="protein sequence ID" value="SIS04813.1"/>
    <property type="molecule type" value="Genomic_DNA"/>
</dbReference>
<feature type="transmembrane region" description="Helical" evidence="10">
    <location>
        <begin position="104"/>
        <end position="123"/>
    </location>
</feature>
<feature type="transmembrane region" description="Helical" evidence="10">
    <location>
        <begin position="70"/>
        <end position="92"/>
    </location>
</feature>
<evidence type="ECO:0000256" key="3">
    <source>
        <dbReference type="ARBA" id="ARBA00022692"/>
    </source>
</evidence>
<keyword evidence="10" id="KW-0813">Transport</keyword>
<feature type="binding site" evidence="10">
    <location>
        <position position="114"/>
    </location>
    <ligand>
        <name>Na(+)</name>
        <dbReference type="ChEBI" id="CHEBI:29101"/>
        <note>structural</note>
    </ligand>
</feature>
<comment type="subcellular location">
    <subcellularLocation>
        <location evidence="1 10">Cell membrane</location>
        <topology evidence="1 10">Multi-pass membrane protein</topology>
    </subcellularLocation>
</comment>
<evidence type="ECO:0000256" key="9">
    <source>
        <dbReference type="ARBA" id="ARBA00049940"/>
    </source>
</evidence>
<comment type="catalytic activity">
    <reaction evidence="8">
        <text>fluoride(in) = fluoride(out)</text>
        <dbReference type="Rhea" id="RHEA:76159"/>
        <dbReference type="ChEBI" id="CHEBI:17051"/>
    </reaction>
    <physiologicalReaction direction="left-to-right" evidence="8">
        <dbReference type="Rhea" id="RHEA:76160"/>
    </physiologicalReaction>
</comment>
<keyword evidence="10" id="KW-0915">Sodium</keyword>
<dbReference type="Pfam" id="PF02537">
    <property type="entry name" value="CRCB"/>
    <property type="match status" value="1"/>
</dbReference>
<name>A0A1N7FWS2_9NOCA</name>
<dbReference type="HAMAP" id="MF_00454">
    <property type="entry name" value="FluC"/>
    <property type="match status" value="1"/>
</dbReference>
<dbReference type="GO" id="GO:0062054">
    <property type="term" value="F:fluoride channel activity"/>
    <property type="evidence" value="ECO:0007669"/>
    <property type="project" value="UniProtKB-UniRule"/>
</dbReference>
<dbReference type="GO" id="GO:0140114">
    <property type="term" value="P:cellular detoxification of fluoride"/>
    <property type="evidence" value="ECO:0007669"/>
    <property type="project" value="UniProtKB-UniRule"/>
</dbReference>
<dbReference type="PANTHER" id="PTHR28259:SF1">
    <property type="entry name" value="FLUORIDE EXPORT PROTEIN 1-RELATED"/>
    <property type="match status" value="1"/>
</dbReference>
<dbReference type="Proteomes" id="UP000186218">
    <property type="component" value="Unassembled WGS sequence"/>
</dbReference>
<dbReference type="InterPro" id="IPR003691">
    <property type="entry name" value="FluC"/>
</dbReference>
<evidence type="ECO:0000256" key="6">
    <source>
        <dbReference type="ARBA" id="ARBA00023303"/>
    </source>
</evidence>
<reference evidence="12 13" key="1">
    <citation type="submission" date="2017-01" db="EMBL/GenBank/DDBJ databases">
        <authorList>
            <person name="Mah S.A."/>
            <person name="Swanson W.J."/>
            <person name="Moy G.W."/>
            <person name="Vacquier V.D."/>
        </authorList>
    </citation>
    <scope>NUCLEOTIDE SEQUENCE [LARGE SCALE GENOMIC DNA]</scope>
    <source>
        <strain evidence="12 13">CPCC 203464</strain>
    </source>
</reference>
<keyword evidence="6 10" id="KW-0407">Ion channel</keyword>
<dbReference type="GO" id="GO:0046872">
    <property type="term" value="F:metal ion binding"/>
    <property type="evidence" value="ECO:0007669"/>
    <property type="project" value="UniProtKB-KW"/>
</dbReference>
<gene>
    <name evidence="10" type="primary">fluC</name>
    <name evidence="10" type="synonym">crcB</name>
    <name evidence="12" type="ORF">SAMN05445060_2355</name>
</gene>
<keyword evidence="5 10" id="KW-0472">Membrane</keyword>
<keyword evidence="4 10" id="KW-1133">Transmembrane helix</keyword>
<keyword evidence="13" id="KW-1185">Reference proteome</keyword>
<feature type="transmembrane region" description="Helical" evidence="10">
    <location>
        <begin position="40"/>
        <end position="58"/>
    </location>
</feature>
<evidence type="ECO:0000256" key="2">
    <source>
        <dbReference type="ARBA" id="ARBA00022475"/>
    </source>
</evidence>
<dbReference type="PANTHER" id="PTHR28259">
    <property type="entry name" value="FLUORIDE EXPORT PROTEIN 1-RELATED"/>
    <property type="match status" value="1"/>
</dbReference>
<organism evidence="12 13">
    <name type="scientific">Williamsia sterculiae</name>
    <dbReference type="NCBI Taxonomy" id="1344003"/>
    <lineage>
        <taxon>Bacteria</taxon>
        <taxon>Bacillati</taxon>
        <taxon>Actinomycetota</taxon>
        <taxon>Actinomycetes</taxon>
        <taxon>Mycobacteriales</taxon>
        <taxon>Nocardiaceae</taxon>
        <taxon>Williamsia</taxon>
    </lineage>
</organism>
<evidence type="ECO:0000256" key="7">
    <source>
        <dbReference type="ARBA" id="ARBA00035120"/>
    </source>
</evidence>
<evidence type="ECO:0000256" key="5">
    <source>
        <dbReference type="ARBA" id="ARBA00023136"/>
    </source>
</evidence>
<proteinExistence type="inferred from homology"/>
<keyword evidence="2 10" id="KW-1003">Cell membrane</keyword>
<keyword evidence="10" id="KW-0406">Ion transport</keyword>
<accession>A0A1N7FWS2</accession>
<evidence type="ECO:0000256" key="10">
    <source>
        <dbReference type="HAMAP-Rule" id="MF_00454"/>
    </source>
</evidence>
<feature type="binding site" evidence="10">
    <location>
        <position position="117"/>
    </location>
    <ligand>
        <name>Na(+)</name>
        <dbReference type="ChEBI" id="CHEBI:29101"/>
        <note>structural</note>
    </ligand>
</feature>
<evidence type="ECO:0000256" key="8">
    <source>
        <dbReference type="ARBA" id="ARBA00035585"/>
    </source>
</evidence>
<feature type="transmembrane region" description="Helical" evidence="10">
    <location>
        <begin position="135"/>
        <end position="157"/>
    </location>
</feature>
<comment type="similarity">
    <text evidence="7 10">Belongs to the fluoride channel Fluc/FEX (TC 1.A.43) family.</text>
</comment>
<feature type="region of interest" description="Disordered" evidence="11">
    <location>
        <begin position="1"/>
        <end position="20"/>
    </location>
</feature>
<comment type="function">
    <text evidence="9 10">Fluoride-specific ion channel. Important for reducing fluoride concentration in the cell, thus reducing its toxicity.</text>
</comment>
<dbReference type="GO" id="GO:0005886">
    <property type="term" value="C:plasma membrane"/>
    <property type="evidence" value="ECO:0007669"/>
    <property type="project" value="UniProtKB-SubCell"/>
</dbReference>
<keyword evidence="3 10" id="KW-0812">Transmembrane</keyword>
<evidence type="ECO:0000313" key="13">
    <source>
        <dbReference type="Proteomes" id="UP000186218"/>
    </source>
</evidence>
<evidence type="ECO:0000256" key="1">
    <source>
        <dbReference type="ARBA" id="ARBA00004651"/>
    </source>
</evidence>
<evidence type="ECO:0000256" key="4">
    <source>
        <dbReference type="ARBA" id="ARBA00022989"/>
    </source>
</evidence>